<evidence type="ECO:0000313" key="1">
    <source>
        <dbReference type="EMBL" id="KAJ0224756.1"/>
    </source>
</evidence>
<dbReference type="Proteomes" id="UP000235145">
    <property type="component" value="Unassembled WGS sequence"/>
</dbReference>
<gene>
    <name evidence="1" type="ORF">LSAT_V11C100037110</name>
</gene>
<dbReference type="EMBL" id="NBSK02000001">
    <property type="protein sequence ID" value="KAJ0224756.1"/>
    <property type="molecule type" value="Genomic_DNA"/>
</dbReference>
<keyword evidence="2" id="KW-1185">Reference proteome</keyword>
<dbReference type="AlphaFoldDB" id="A0A9R1WLP2"/>
<comment type="caution">
    <text evidence="1">The sequence shown here is derived from an EMBL/GenBank/DDBJ whole genome shotgun (WGS) entry which is preliminary data.</text>
</comment>
<protein>
    <recommendedName>
        <fullName evidence="3">ATP-dependent DNA helicase</fullName>
    </recommendedName>
</protein>
<accession>A0A9R1WLP2</accession>
<name>A0A9R1WLP2_LACSA</name>
<proteinExistence type="predicted"/>
<organism evidence="1 2">
    <name type="scientific">Lactuca sativa</name>
    <name type="common">Garden lettuce</name>
    <dbReference type="NCBI Taxonomy" id="4236"/>
    <lineage>
        <taxon>Eukaryota</taxon>
        <taxon>Viridiplantae</taxon>
        <taxon>Streptophyta</taxon>
        <taxon>Embryophyta</taxon>
        <taxon>Tracheophyta</taxon>
        <taxon>Spermatophyta</taxon>
        <taxon>Magnoliopsida</taxon>
        <taxon>eudicotyledons</taxon>
        <taxon>Gunneridae</taxon>
        <taxon>Pentapetalae</taxon>
        <taxon>asterids</taxon>
        <taxon>campanulids</taxon>
        <taxon>Asterales</taxon>
        <taxon>Asteraceae</taxon>
        <taxon>Cichorioideae</taxon>
        <taxon>Cichorieae</taxon>
        <taxon>Lactucinae</taxon>
        <taxon>Lactuca</taxon>
    </lineage>
</organism>
<evidence type="ECO:0008006" key="3">
    <source>
        <dbReference type="Google" id="ProtNLM"/>
    </source>
</evidence>
<dbReference type="PANTHER" id="PTHR10492">
    <property type="match status" value="1"/>
</dbReference>
<evidence type="ECO:0000313" key="2">
    <source>
        <dbReference type="Proteomes" id="UP000235145"/>
    </source>
</evidence>
<dbReference type="PANTHER" id="PTHR10492:SF94">
    <property type="entry name" value="ATP-DEPENDENT DNA HELICASE"/>
    <property type="match status" value="1"/>
</dbReference>
<sequence>MAHRHAVETVDRTTQDIKYVSLLFSGKIMVLLVIRHGTRAQILDSNLRMLPLWSLIKKIWLIINMRTLANPWFSKFLIRVGDGDEEAIDGSFIRIPDDMCIASTDQAKSKYDLINVIFPSLQINGGSSDYIISRAILSTKNENVDQINKQLIDSFHGDEKVYYSFDKAEEEKNNFYPTKFLNSLNVSGLPLTSFDLKLDTL</sequence>
<reference evidence="1 2" key="1">
    <citation type="journal article" date="2017" name="Nat. Commun.">
        <title>Genome assembly with in vitro proximity ligation data and whole-genome triplication in lettuce.</title>
        <authorList>
            <person name="Reyes-Chin-Wo S."/>
            <person name="Wang Z."/>
            <person name="Yang X."/>
            <person name="Kozik A."/>
            <person name="Arikit S."/>
            <person name="Song C."/>
            <person name="Xia L."/>
            <person name="Froenicke L."/>
            <person name="Lavelle D.O."/>
            <person name="Truco M.J."/>
            <person name="Xia R."/>
            <person name="Zhu S."/>
            <person name="Xu C."/>
            <person name="Xu H."/>
            <person name="Xu X."/>
            <person name="Cox K."/>
            <person name="Korf I."/>
            <person name="Meyers B.C."/>
            <person name="Michelmore R.W."/>
        </authorList>
    </citation>
    <scope>NUCLEOTIDE SEQUENCE [LARGE SCALE GENOMIC DNA]</scope>
    <source>
        <strain evidence="2">cv. Salinas</strain>
        <tissue evidence="1">Seedlings</tissue>
    </source>
</reference>